<keyword evidence="5" id="KW-0269">Exonuclease</keyword>
<dbReference type="GO" id="GO:0008408">
    <property type="term" value="F:3'-5' exonuclease activity"/>
    <property type="evidence" value="ECO:0007669"/>
    <property type="project" value="InterPro"/>
</dbReference>
<feature type="region of interest" description="Disordered" evidence="10">
    <location>
        <begin position="123"/>
        <end position="212"/>
    </location>
</feature>
<name>A0AAW0DAA8_9AGAR</name>
<feature type="compositionally biased region" description="Basic and acidic residues" evidence="10">
    <location>
        <begin position="16"/>
        <end position="38"/>
    </location>
</feature>
<evidence type="ECO:0000256" key="3">
    <source>
        <dbReference type="ARBA" id="ARBA00022723"/>
    </source>
</evidence>
<dbReference type="GO" id="GO:0005634">
    <property type="term" value="C:nucleus"/>
    <property type="evidence" value="ECO:0007669"/>
    <property type="project" value="UniProtKB-SubCell"/>
</dbReference>
<keyword evidence="3" id="KW-0479">Metal-binding</keyword>
<dbReference type="EMBL" id="JAYKXP010000018">
    <property type="protein sequence ID" value="KAK7047836.1"/>
    <property type="molecule type" value="Genomic_DNA"/>
</dbReference>
<feature type="compositionally biased region" description="Basic and acidic residues" evidence="10">
    <location>
        <begin position="151"/>
        <end position="164"/>
    </location>
</feature>
<feature type="compositionally biased region" description="Acidic residues" evidence="10">
    <location>
        <begin position="1174"/>
        <end position="1184"/>
    </location>
</feature>
<keyword evidence="13" id="KW-1185">Reference proteome</keyword>
<evidence type="ECO:0000313" key="13">
    <source>
        <dbReference type="Proteomes" id="UP001383192"/>
    </source>
</evidence>
<evidence type="ECO:0000256" key="9">
    <source>
        <dbReference type="ARBA" id="ARBA00042761"/>
    </source>
</evidence>
<feature type="compositionally biased region" description="Acidic residues" evidence="10">
    <location>
        <begin position="187"/>
        <end position="205"/>
    </location>
</feature>
<dbReference type="InterPro" id="IPR002562">
    <property type="entry name" value="3'-5'_exonuclease_dom"/>
</dbReference>
<dbReference type="InterPro" id="IPR036397">
    <property type="entry name" value="RNaseH_sf"/>
</dbReference>
<feature type="region of interest" description="Disordered" evidence="10">
    <location>
        <begin position="1130"/>
        <end position="1246"/>
    </location>
</feature>
<keyword evidence="7" id="KW-0539">Nucleus</keyword>
<dbReference type="PANTHER" id="PTHR13620:SF109">
    <property type="entry name" value="3'-5' EXONUCLEASE"/>
    <property type="match status" value="1"/>
</dbReference>
<dbReference type="GO" id="GO:0006139">
    <property type="term" value="P:nucleobase-containing compound metabolic process"/>
    <property type="evidence" value="ECO:0007669"/>
    <property type="project" value="InterPro"/>
</dbReference>
<evidence type="ECO:0000259" key="11">
    <source>
        <dbReference type="Pfam" id="PF01612"/>
    </source>
</evidence>
<evidence type="ECO:0000256" key="6">
    <source>
        <dbReference type="ARBA" id="ARBA00022842"/>
    </source>
</evidence>
<keyword evidence="4" id="KW-0378">Hydrolase</keyword>
<feature type="compositionally biased region" description="Polar residues" evidence="10">
    <location>
        <begin position="123"/>
        <end position="150"/>
    </location>
</feature>
<feature type="region of interest" description="Disordered" evidence="10">
    <location>
        <begin position="1"/>
        <end position="83"/>
    </location>
</feature>
<proteinExistence type="predicted"/>
<evidence type="ECO:0000256" key="1">
    <source>
        <dbReference type="ARBA" id="ARBA00004123"/>
    </source>
</evidence>
<dbReference type="Gene3D" id="3.30.420.10">
    <property type="entry name" value="Ribonuclease H-like superfamily/Ribonuclease H"/>
    <property type="match status" value="1"/>
</dbReference>
<keyword evidence="2" id="KW-0540">Nuclease</keyword>
<dbReference type="GO" id="GO:0046872">
    <property type="term" value="F:metal ion binding"/>
    <property type="evidence" value="ECO:0007669"/>
    <property type="project" value="UniProtKB-KW"/>
</dbReference>
<feature type="compositionally biased region" description="Polar residues" evidence="10">
    <location>
        <begin position="1"/>
        <end position="10"/>
    </location>
</feature>
<evidence type="ECO:0000256" key="4">
    <source>
        <dbReference type="ARBA" id="ARBA00022801"/>
    </source>
</evidence>
<evidence type="ECO:0000256" key="8">
    <source>
        <dbReference type="ARBA" id="ARBA00040531"/>
    </source>
</evidence>
<dbReference type="Proteomes" id="UP001383192">
    <property type="component" value="Unassembled WGS sequence"/>
</dbReference>
<dbReference type="InterPro" id="IPR012337">
    <property type="entry name" value="RNaseH-like_sf"/>
</dbReference>
<dbReference type="SUPFAM" id="SSF53098">
    <property type="entry name" value="Ribonuclease H-like"/>
    <property type="match status" value="1"/>
</dbReference>
<gene>
    <name evidence="12" type="ORF">VNI00_006164</name>
</gene>
<keyword evidence="6" id="KW-0460">Magnesium</keyword>
<dbReference type="AlphaFoldDB" id="A0AAW0DAA8"/>
<dbReference type="InterPro" id="IPR051132">
    <property type="entry name" value="3-5_Exonuclease_domain"/>
</dbReference>
<dbReference type="PANTHER" id="PTHR13620">
    <property type="entry name" value="3-5 EXONUCLEASE"/>
    <property type="match status" value="1"/>
</dbReference>
<comment type="caution">
    <text evidence="12">The sequence shown here is derived from an EMBL/GenBank/DDBJ whole genome shotgun (WGS) entry which is preliminary data.</text>
</comment>
<evidence type="ECO:0000256" key="7">
    <source>
        <dbReference type="ARBA" id="ARBA00023242"/>
    </source>
</evidence>
<evidence type="ECO:0000256" key="5">
    <source>
        <dbReference type="ARBA" id="ARBA00022839"/>
    </source>
</evidence>
<feature type="compositionally biased region" description="Polar residues" evidence="10">
    <location>
        <begin position="1208"/>
        <end position="1218"/>
    </location>
</feature>
<evidence type="ECO:0000256" key="10">
    <source>
        <dbReference type="SAM" id="MobiDB-lite"/>
    </source>
</evidence>
<protein>
    <recommendedName>
        <fullName evidence="8">3'-5' exonuclease</fullName>
    </recommendedName>
    <alternativeName>
        <fullName evidence="9">Werner Syndrome-like exonuclease</fullName>
    </alternativeName>
</protein>
<comment type="subcellular location">
    <subcellularLocation>
        <location evidence="1">Nucleus</location>
    </subcellularLocation>
</comment>
<dbReference type="GO" id="GO:0003676">
    <property type="term" value="F:nucleic acid binding"/>
    <property type="evidence" value="ECO:0007669"/>
    <property type="project" value="InterPro"/>
</dbReference>
<accession>A0AAW0DAA8</accession>
<reference evidence="12 13" key="1">
    <citation type="submission" date="2024-01" db="EMBL/GenBank/DDBJ databases">
        <title>A draft genome for a cacao thread blight-causing isolate of Paramarasmius palmivorus.</title>
        <authorList>
            <person name="Baruah I.K."/>
            <person name="Bukari Y."/>
            <person name="Amoako-Attah I."/>
            <person name="Meinhardt L.W."/>
            <person name="Bailey B.A."/>
            <person name="Cohen S.P."/>
        </authorList>
    </citation>
    <scope>NUCLEOTIDE SEQUENCE [LARGE SCALE GENOMIC DNA]</scope>
    <source>
        <strain evidence="12 13">GH-12</strain>
    </source>
</reference>
<organism evidence="12 13">
    <name type="scientific">Paramarasmius palmivorus</name>
    <dbReference type="NCBI Taxonomy" id="297713"/>
    <lineage>
        <taxon>Eukaryota</taxon>
        <taxon>Fungi</taxon>
        <taxon>Dikarya</taxon>
        <taxon>Basidiomycota</taxon>
        <taxon>Agaricomycotina</taxon>
        <taxon>Agaricomycetes</taxon>
        <taxon>Agaricomycetidae</taxon>
        <taxon>Agaricales</taxon>
        <taxon>Marasmiineae</taxon>
        <taxon>Marasmiaceae</taxon>
        <taxon>Paramarasmius</taxon>
    </lineage>
</organism>
<evidence type="ECO:0000313" key="12">
    <source>
        <dbReference type="EMBL" id="KAK7047836.1"/>
    </source>
</evidence>
<sequence>MNQDSETTIGQEDDASLDRLGTEIDAHDSGTTADSEKRRPGRPKGSKNKTTLEREAAELQDGSDEATANEQQTKRLVGRPRKVPVVTGPAVIRSGTTTVAGSDPTGTGIIPPIFHRRLNRAVASQSPTITSNQETSSSAPTSALPISQTSVREETLLPHDDPSRKISLNAPDDDGLDPNVATGEGVGSDDDDDFGIGVEIDDDSENPSVGRRPPPLFVMRIFNKHLEFIKQHTSGAGNHVTSDIYRRSKSFWLPKADTFFLLYDENISPTSLYNPRFFYWDPLLLVDEIPCPKLGCLGRLTRYGLSQRPRRVVGMEDCFWLIAKQIGKVEGERVFEGLLSITNSKGQLRQHSLVPTKAQSCFTNALTGMRNSILTFGLSEPKVFFTDNMADKPMLERHFPSLLDGVSPITRDGHLPKLKLPEDVTITVLAKSNDINDAIRTIVDGAGDDELLTVALDTEWNVDLDARRRGIPDHRRTAILQIAHRRKIWIFQIIEHVAAGNFPAQLSTFLANPQVRKVGRNIALDLQGLEEANKESIPYVGGLDLAKLAKEKGVIKDARISLPDLCAKVLEHQTEKDPSVRVNSEWTNSELAEAQVMYAALDAWVSLEGFPELDAMAVPVPVLFSPIPPNPGLEVFIYQEDRTRIIARGRISDALDKAFDGINVTKTHVLIVVDEVYVPAAMIAQHHQRELKSFGTTPFSIVCKKIQIRTFVPSFIPETPTSSIPSPTLPIADPAILIEDQPIHSLDVDLSRFERLDIGFRNNPEEGTADTRSTTQHDEVGKAECEKILRWLEREVSWPGVVRSCVLEGVFHVFRMIYIPRTHGLRVTFSRALRDAIFLPDAEWLARLAPPMTWDECSRSHPSFIKTHCKFTIPPPGHLLPVVTRVVQDYGDLRDATSGDPLFSPNAWKTIKDVLEIVKLGCVSDPPDTGTFNTSGQRYRGHFDLWIINKRQRLINSDLTRVLVPGSRPLAGWVNAELYSQTKVFGVLSIPRNVQASSGMLPFDPGHKLESRACLARKRDVWFAALTVHTSEEKKLFSTLMDTDTAFRELDWPTAVRRWNTEANGMTVFYKVRTQRKSDCRALTSMLFNLEVEPKCKRAVMATATVRKAVDRTVHHKGRLLHIPALPSISANVNSTPTAGELPPEEQPSGASASRIVPLDVGRRTFSRKRTSSEIDDGDGTPADEEPKRIRSRRACAKCGRGEGCKGSASSHKCTNPCQDCGKAECQGRNNRSRKRPCPNIAESDE</sequence>
<dbReference type="Pfam" id="PF01612">
    <property type="entry name" value="DNA_pol_A_exo1"/>
    <property type="match status" value="1"/>
</dbReference>
<evidence type="ECO:0000256" key="2">
    <source>
        <dbReference type="ARBA" id="ARBA00022722"/>
    </source>
</evidence>
<feature type="domain" description="3'-5' exonuclease" evidence="11">
    <location>
        <begin position="453"/>
        <end position="613"/>
    </location>
</feature>